<dbReference type="FunCoup" id="A0A067PTL8">
    <property type="interactions" value="273"/>
</dbReference>
<evidence type="ECO:0000256" key="7">
    <source>
        <dbReference type="ARBA" id="ARBA00022777"/>
    </source>
</evidence>
<keyword evidence="6" id="KW-0547">Nucleotide-binding</keyword>
<dbReference type="GO" id="GO:0000408">
    <property type="term" value="C:EKC/KEOPS complex"/>
    <property type="evidence" value="ECO:0007669"/>
    <property type="project" value="TreeGrafter"/>
</dbReference>
<keyword evidence="7" id="KW-0418">Kinase</keyword>
<name>A0A067PTL8_9AGAM</name>
<feature type="domain" description="Protein kinase" evidence="11">
    <location>
        <begin position="18"/>
        <end position="270"/>
    </location>
</feature>
<keyword evidence="4" id="KW-0808">Transferase</keyword>
<dbReference type="Gene3D" id="1.10.510.10">
    <property type="entry name" value="Transferase(Phosphotransferase) domain 1"/>
    <property type="match status" value="1"/>
</dbReference>
<organism evidence="12 13">
    <name type="scientific">Jaapia argillacea MUCL 33604</name>
    <dbReference type="NCBI Taxonomy" id="933084"/>
    <lineage>
        <taxon>Eukaryota</taxon>
        <taxon>Fungi</taxon>
        <taxon>Dikarya</taxon>
        <taxon>Basidiomycota</taxon>
        <taxon>Agaricomycotina</taxon>
        <taxon>Agaricomycetes</taxon>
        <taxon>Agaricomycetidae</taxon>
        <taxon>Jaapiales</taxon>
        <taxon>Jaapiaceae</taxon>
        <taxon>Jaapia</taxon>
    </lineage>
</organism>
<dbReference type="Proteomes" id="UP000027265">
    <property type="component" value="Unassembled WGS sequence"/>
</dbReference>
<keyword evidence="3" id="KW-0723">Serine/threonine-protein kinase</keyword>
<evidence type="ECO:0000256" key="3">
    <source>
        <dbReference type="ARBA" id="ARBA00022527"/>
    </source>
</evidence>
<dbReference type="FunFam" id="1.10.510.10:FF:000323">
    <property type="entry name" value="TP53-regulating kinase, putative"/>
    <property type="match status" value="1"/>
</dbReference>
<dbReference type="GO" id="GO:0070525">
    <property type="term" value="P:tRNA threonylcarbamoyladenosine metabolic process"/>
    <property type="evidence" value="ECO:0007669"/>
    <property type="project" value="TreeGrafter"/>
</dbReference>
<reference evidence="13" key="1">
    <citation type="journal article" date="2014" name="Proc. Natl. Acad. Sci. U.S.A.">
        <title>Extensive sampling of basidiomycete genomes demonstrates inadequacy of the white-rot/brown-rot paradigm for wood decay fungi.</title>
        <authorList>
            <person name="Riley R."/>
            <person name="Salamov A.A."/>
            <person name="Brown D.W."/>
            <person name="Nagy L.G."/>
            <person name="Floudas D."/>
            <person name="Held B.W."/>
            <person name="Levasseur A."/>
            <person name="Lombard V."/>
            <person name="Morin E."/>
            <person name="Otillar R."/>
            <person name="Lindquist E.A."/>
            <person name="Sun H."/>
            <person name="LaButti K.M."/>
            <person name="Schmutz J."/>
            <person name="Jabbour D."/>
            <person name="Luo H."/>
            <person name="Baker S.E."/>
            <person name="Pisabarro A.G."/>
            <person name="Walton J.D."/>
            <person name="Blanchette R.A."/>
            <person name="Henrissat B."/>
            <person name="Martin F."/>
            <person name="Cullen D."/>
            <person name="Hibbett D.S."/>
            <person name="Grigoriev I.V."/>
        </authorList>
    </citation>
    <scope>NUCLEOTIDE SEQUENCE [LARGE SCALE GENOMIC DNA]</scope>
    <source>
        <strain evidence="13">MUCL 33604</strain>
    </source>
</reference>
<evidence type="ECO:0000256" key="4">
    <source>
        <dbReference type="ARBA" id="ARBA00022679"/>
    </source>
</evidence>
<dbReference type="EMBL" id="KL197718">
    <property type="protein sequence ID" value="KDQ58069.1"/>
    <property type="molecule type" value="Genomic_DNA"/>
</dbReference>
<comment type="similarity">
    <text evidence="1">Belongs to the protein kinase superfamily. BUD32 family.</text>
</comment>
<dbReference type="GO" id="GO:0008033">
    <property type="term" value="P:tRNA processing"/>
    <property type="evidence" value="ECO:0007669"/>
    <property type="project" value="UniProtKB-KW"/>
</dbReference>
<sequence>MSPTTPLNPTSPPTLTLISNSTPVAQGAEAKVYKSILHPSREGSPVSIFVKYRFTKQYRHPTLDTNLTRARVAGEARALMKCLRSGVNVPGIRMVDASEGVLGTEWIEGKSVRALLGGGADDEGDDDELLEDGQDTQELLEEDTLKPFGLSQDTLMSMIGTEIAKMHLADVIHGDLTTSNMMLPFPSPSHLTLLYLVDFGLSFTSPLTEDKAVDLYVLERAFSSTHPDSSALFARVLDAYAKRVGEKEWGVVGRRLDDVRLRGRKRSMVG</sequence>
<dbReference type="PANTHER" id="PTHR12209">
    <property type="entry name" value="NON-SPECIFIC SERINE/THREONINE PROTEIN KINASE"/>
    <property type="match status" value="1"/>
</dbReference>
<dbReference type="Gene3D" id="3.30.200.20">
    <property type="entry name" value="Phosphorylase Kinase, domain 1"/>
    <property type="match status" value="1"/>
</dbReference>
<evidence type="ECO:0000256" key="10">
    <source>
        <dbReference type="ARBA" id="ARBA00048679"/>
    </source>
</evidence>
<dbReference type="AlphaFoldDB" id="A0A067PTL8"/>
<dbReference type="PROSITE" id="PS50011">
    <property type="entry name" value="PROTEIN_KINASE_DOM"/>
    <property type="match status" value="1"/>
</dbReference>
<dbReference type="OrthoDB" id="3399at2759"/>
<dbReference type="InParanoid" id="A0A067PTL8"/>
<dbReference type="InterPro" id="IPR000719">
    <property type="entry name" value="Prot_kinase_dom"/>
</dbReference>
<comment type="catalytic activity">
    <reaction evidence="9">
        <text>L-threonyl-[protein] + ATP = O-phospho-L-threonyl-[protein] + ADP + H(+)</text>
        <dbReference type="Rhea" id="RHEA:46608"/>
        <dbReference type="Rhea" id="RHEA-COMP:11060"/>
        <dbReference type="Rhea" id="RHEA-COMP:11605"/>
        <dbReference type="ChEBI" id="CHEBI:15378"/>
        <dbReference type="ChEBI" id="CHEBI:30013"/>
        <dbReference type="ChEBI" id="CHEBI:30616"/>
        <dbReference type="ChEBI" id="CHEBI:61977"/>
        <dbReference type="ChEBI" id="CHEBI:456216"/>
        <dbReference type="EC" id="2.7.11.1"/>
    </reaction>
</comment>
<dbReference type="SUPFAM" id="SSF56112">
    <property type="entry name" value="Protein kinase-like (PK-like)"/>
    <property type="match status" value="1"/>
</dbReference>
<dbReference type="HOGENOM" id="CLU_063953_0_0_1"/>
<evidence type="ECO:0000256" key="1">
    <source>
        <dbReference type="ARBA" id="ARBA00010630"/>
    </source>
</evidence>
<dbReference type="EC" id="2.7.11.1" evidence="2"/>
<dbReference type="GO" id="GO:0005524">
    <property type="term" value="F:ATP binding"/>
    <property type="evidence" value="ECO:0007669"/>
    <property type="project" value="UniProtKB-KW"/>
</dbReference>
<dbReference type="STRING" id="933084.A0A067PTL8"/>
<gene>
    <name evidence="12" type="ORF">JAAARDRAFT_34869</name>
</gene>
<dbReference type="PROSITE" id="PS00109">
    <property type="entry name" value="PROTEIN_KINASE_TYR"/>
    <property type="match status" value="1"/>
</dbReference>
<evidence type="ECO:0000256" key="6">
    <source>
        <dbReference type="ARBA" id="ARBA00022741"/>
    </source>
</evidence>
<dbReference type="GO" id="GO:0004674">
    <property type="term" value="F:protein serine/threonine kinase activity"/>
    <property type="evidence" value="ECO:0007669"/>
    <property type="project" value="UniProtKB-KW"/>
</dbReference>
<dbReference type="PANTHER" id="PTHR12209:SF0">
    <property type="entry name" value="EKC_KEOPS COMPLEX SUBUNIT TP53RK"/>
    <property type="match status" value="1"/>
</dbReference>
<evidence type="ECO:0000313" key="13">
    <source>
        <dbReference type="Proteomes" id="UP000027265"/>
    </source>
</evidence>
<evidence type="ECO:0000259" key="11">
    <source>
        <dbReference type="PROSITE" id="PS50011"/>
    </source>
</evidence>
<evidence type="ECO:0000256" key="2">
    <source>
        <dbReference type="ARBA" id="ARBA00012513"/>
    </source>
</evidence>
<keyword evidence="5" id="KW-0819">tRNA processing</keyword>
<keyword evidence="13" id="KW-1185">Reference proteome</keyword>
<dbReference type="GO" id="GO:0005634">
    <property type="term" value="C:nucleus"/>
    <property type="evidence" value="ECO:0007669"/>
    <property type="project" value="TreeGrafter"/>
</dbReference>
<proteinExistence type="inferred from homology"/>
<dbReference type="NCBIfam" id="TIGR03724">
    <property type="entry name" value="arch_bud32"/>
    <property type="match status" value="1"/>
</dbReference>
<keyword evidence="8" id="KW-0067">ATP-binding</keyword>
<evidence type="ECO:0000256" key="5">
    <source>
        <dbReference type="ARBA" id="ARBA00022694"/>
    </source>
</evidence>
<dbReference type="InterPro" id="IPR022495">
    <property type="entry name" value="Bud32"/>
</dbReference>
<dbReference type="Pfam" id="PF06293">
    <property type="entry name" value="Kdo"/>
    <property type="match status" value="1"/>
</dbReference>
<protein>
    <recommendedName>
        <fullName evidence="2">non-specific serine/threonine protein kinase</fullName>
        <ecNumber evidence="2">2.7.11.1</ecNumber>
    </recommendedName>
</protein>
<comment type="catalytic activity">
    <reaction evidence="10">
        <text>L-seryl-[protein] + ATP = O-phospho-L-seryl-[protein] + ADP + H(+)</text>
        <dbReference type="Rhea" id="RHEA:17989"/>
        <dbReference type="Rhea" id="RHEA-COMP:9863"/>
        <dbReference type="Rhea" id="RHEA-COMP:11604"/>
        <dbReference type="ChEBI" id="CHEBI:15378"/>
        <dbReference type="ChEBI" id="CHEBI:29999"/>
        <dbReference type="ChEBI" id="CHEBI:30616"/>
        <dbReference type="ChEBI" id="CHEBI:83421"/>
        <dbReference type="ChEBI" id="CHEBI:456216"/>
        <dbReference type="EC" id="2.7.11.1"/>
    </reaction>
</comment>
<evidence type="ECO:0000313" key="12">
    <source>
        <dbReference type="EMBL" id="KDQ58069.1"/>
    </source>
</evidence>
<evidence type="ECO:0000256" key="9">
    <source>
        <dbReference type="ARBA" id="ARBA00047899"/>
    </source>
</evidence>
<dbReference type="InterPro" id="IPR011009">
    <property type="entry name" value="Kinase-like_dom_sf"/>
</dbReference>
<evidence type="ECO:0000256" key="8">
    <source>
        <dbReference type="ARBA" id="ARBA00022840"/>
    </source>
</evidence>
<dbReference type="InterPro" id="IPR008266">
    <property type="entry name" value="Tyr_kinase_AS"/>
</dbReference>
<accession>A0A067PTL8</accession>
<dbReference type="GO" id="GO:0005829">
    <property type="term" value="C:cytosol"/>
    <property type="evidence" value="ECO:0007669"/>
    <property type="project" value="TreeGrafter"/>
</dbReference>